<dbReference type="KEGG" id="tng:GSTEN00020782G001"/>
<evidence type="ECO:0000313" key="2">
    <source>
        <dbReference type="EMBL" id="CAG01865.1"/>
    </source>
</evidence>
<sequence>MVMKQGKDGKRQEFPAGTPTTSRDLFCHPTTLAPTSAAPRGEDVSEDVLETPDHFFTCIPRKQVCG</sequence>
<reference evidence="2" key="2">
    <citation type="submission" date="2004-02" db="EMBL/GenBank/DDBJ databases">
        <authorList>
            <consortium name="Genoscope"/>
            <consortium name="Whitehead Institute Centre for Genome Research"/>
        </authorList>
    </citation>
    <scope>NUCLEOTIDE SEQUENCE</scope>
</reference>
<proteinExistence type="predicted"/>
<accession>Q4SBW7</accession>
<protein>
    <submittedName>
        <fullName evidence="2">(spotted green pufferfish) hypothetical protein</fullName>
    </submittedName>
</protein>
<organism evidence="2">
    <name type="scientific">Tetraodon nigroviridis</name>
    <name type="common">Spotted green pufferfish</name>
    <name type="synonym">Chelonodon nigroviridis</name>
    <dbReference type="NCBI Taxonomy" id="99883"/>
    <lineage>
        <taxon>Eukaryota</taxon>
        <taxon>Metazoa</taxon>
        <taxon>Chordata</taxon>
        <taxon>Craniata</taxon>
        <taxon>Vertebrata</taxon>
        <taxon>Euteleostomi</taxon>
        <taxon>Actinopterygii</taxon>
        <taxon>Neopterygii</taxon>
        <taxon>Teleostei</taxon>
        <taxon>Neoteleostei</taxon>
        <taxon>Acanthomorphata</taxon>
        <taxon>Eupercaria</taxon>
        <taxon>Tetraodontiformes</taxon>
        <taxon>Tetradontoidea</taxon>
        <taxon>Tetraodontidae</taxon>
        <taxon>Tetraodon</taxon>
    </lineage>
</organism>
<dbReference type="AlphaFoldDB" id="Q4SBW7"/>
<reference evidence="2" key="1">
    <citation type="journal article" date="2004" name="Nature">
        <title>Genome duplication in the teleost fish Tetraodon nigroviridis reveals the early vertebrate proto-karyotype.</title>
        <authorList>
            <person name="Jaillon O."/>
            <person name="Aury J.-M."/>
            <person name="Brunet F."/>
            <person name="Petit J.-L."/>
            <person name="Stange-Thomann N."/>
            <person name="Mauceli E."/>
            <person name="Bouneau L."/>
            <person name="Fischer C."/>
            <person name="Ozouf-Costaz C."/>
            <person name="Bernot A."/>
            <person name="Nicaud S."/>
            <person name="Jaffe D."/>
            <person name="Fisher S."/>
            <person name="Lutfalla G."/>
            <person name="Dossat C."/>
            <person name="Segurens B."/>
            <person name="Dasilva C."/>
            <person name="Salanoubat M."/>
            <person name="Levy M."/>
            <person name="Boudet N."/>
            <person name="Castellano S."/>
            <person name="Anthouard V."/>
            <person name="Jubin C."/>
            <person name="Castelli V."/>
            <person name="Katinka M."/>
            <person name="Vacherie B."/>
            <person name="Biemont C."/>
            <person name="Skalli Z."/>
            <person name="Cattolico L."/>
            <person name="Poulain J."/>
            <person name="De Berardinis V."/>
            <person name="Cruaud C."/>
            <person name="Duprat S."/>
            <person name="Brottier P."/>
            <person name="Coutanceau J.-P."/>
            <person name="Gouzy J."/>
            <person name="Parra G."/>
            <person name="Lardier G."/>
            <person name="Chapple C."/>
            <person name="McKernan K.J."/>
            <person name="McEwan P."/>
            <person name="Bosak S."/>
            <person name="Kellis M."/>
            <person name="Volff J.-N."/>
            <person name="Guigo R."/>
            <person name="Zody M.C."/>
            <person name="Mesirov J."/>
            <person name="Lindblad-Toh K."/>
            <person name="Birren B."/>
            <person name="Nusbaum C."/>
            <person name="Kahn D."/>
            <person name="Robinson-Rechavi M."/>
            <person name="Laudet V."/>
            <person name="Schachter V."/>
            <person name="Quetier F."/>
            <person name="Saurin W."/>
            <person name="Scarpelli C."/>
            <person name="Wincker P."/>
            <person name="Lander E.S."/>
            <person name="Weissenbach J."/>
            <person name="Roest Crollius H."/>
        </authorList>
    </citation>
    <scope>NUCLEOTIDE SEQUENCE [LARGE SCALE GENOMIC DNA]</scope>
</reference>
<feature type="region of interest" description="Disordered" evidence="1">
    <location>
        <begin position="1"/>
        <end position="44"/>
    </location>
</feature>
<dbReference type="EMBL" id="CAAE01014663">
    <property type="protein sequence ID" value="CAG01865.1"/>
    <property type="molecule type" value="Genomic_DNA"/>
</dbReference>
<gene>
    <name evidence="2" type="ORF">GSTENG00020782001</name>
</gene>
<feature type="compositionally biased region" description="Basic and acidic residues" evidence="1">
    <location>
        <begin position="1"/>
        <end position="13"/>
    </location>
</feature>
<name>Q4SBW7_TETNG</name>
<comment type="caution">
    <text evidence="2">The sequence shown here is derived from an EMBL/GenBank/DDBJ whole genome shotgun (WGS) entry which is preliminary data.</text>
</comment>
<evidence type="ECO:0000256" key="1">
    <source>
        <dbReference type="SAM" id="MobiDB-lite"/>
    </source>
</evidence>